<dbReference type="AlphaFoldDB" id="A0A6A5K3E3"/>
<evidence type="ECO:0000313" key="1">
    <source>
        <dbReference type="EMBL" id="KAF1830596.1"/>
    </source>
</evidence>
<name>A0A6A5K3E3_9PLEO</name>
<organism evidence="1 2">
    <name type="scientific">Decorospora gaudefroyi</name>
    <dbReference type="NCBI Taxonomy" id="184978"/>
    <lineage>
        <taxon>Eukaryota</taxon>
        <taxon>Fungi</taxon>
        <taxon>Dikarya</taxon>
        <taxon>Ascomycota</taxon>
        <taxon>Pezizomycotina</taxon>
        <taxon>Dothideomycetes</taxon>
        <taxon>Pleosporomycetidae</taxon>
        <taxon>Pleosporales</taxon>
        <taxon>Pleosporineae</taxon>
        <taxon>Pleosporaceae</taxon>
        <taxon>Decorospora</taxon>
    </lineage>
</organism>
<gene>
    <name evidence="1" type="ORF">BDW02DRAFT_93106</name>
</gene>
<accession>A0A6A5K3E3</accession>
<dbReference type="Proteomes" id="UP000800040">
    <property type="component" value="Unassembled WGS sequence"/>
</dbReference>
<reference evidence="1" key="1">
    <citation type="submission" date="2020-01" db="EMBL/GenBank/DDBJ databases">
        <authorList>
            <consortium name="DOE Joint Genome Institute"/>
            <person name="Haridas S."/>
            <person name="Albert R."/>
            <person name="Binder M."/>
            <person name="Bloem J."/>
            <person name="Labutti K."/>
            <person name="Salamov A."/>
            <person name="Andreopoulos B."/>
            <person name="Baker S.E."/>
            <person name="Barry K."/>
            <person name="Bills G."/>
            <person name="Bluhm B.H."/>
            <person name="Cannon C."/>
            <person name="Castanera R."/>
            <person name="Culley D.E."/>
            <person name="Daum C."/>
            <person name="Ezra D."/>
            <person name="Gonzalez J.B."/>
            <person name="Henrissat B."/>
            <person name="Kuo A."/>
            <person name="Liang C."/>
            <person name="Lipzen A."/>
            <person name="Lutzoni F."/>
            <person name="Magnuson J."/>
            <person name="Mondo S."/>
            <person name="Nolan M."/>
            <person name="Ohm R."/>
            <person name="Pangilinan J."/>
            <person name="Park H.-J."/>
            <person name="Ramirez L."/>
            <person name="Alfaro M."/>
            <person name="Sun H."/>
            <person name="Tritt A."/>
            <person name="Yoshinaga Y."/>
            <person name="Zwiers L.-H."/>
            <person name="Turgeon B.G."/>
            <person name="Goodwin S.B."/>
            <person name="Spatafora J.W."/>
            <person name="Crous P.W."/>
            <person name="Grigoriev I.V."/>
        </authorList>
    </citation>
    <scope>NUCLEOTIDE SEQUENCE</scope>
    <source>
        <strain evidence="1">P77</strain>
    </source>
</reference>
<proteinExistence type="predicted"/>
<keyword evidence="2" id="KW-1185">Reference proteome</keyword>
<protein>
    <submittedName>
        <fullName evidence="1">Uncharacterized protein</fullName>
    </submittedName>
</protein>
<dbReference type="EMBL" id="ML975390">
    <property type="protein sequence ID" value="KAF1830596.1"/>
    <property type="molecule type" value="Genomic_DNA"/>
</dbReference>
<sequence length="265" mass="29551">MAAPRASRICSPHRSFLLSFAPSTFTTRPEPVDRQPPSQRRAFISRHSLSLHATFTFSQKNNRVRHAFCPDRFTHTPRQVSPRIVFRSLANLSRVSPPIPARPSCLPAHTAATALTHHSNRPTAGLQTALVLSRLRDLPCHDSHRSPSAASTLISRSSLATRVNAHPRTLSVSHYSLRPSITSSCESQRRSCSCPFRPHVWLPLDRLVCSPPEPTHWTWPALTTFTCHPKLHIPPPPNAQARPNLPARSLSHSSYGHRLIPLSTH</sequence>
<evidence type="ECO:0000313" key="2">
    <source>
        <dbReference type="Proteomes" id="UP000800040"/>
    </source>
</evidence>